<keyword evidence="2" id="KW-1185">Reference proteome</keyword>
<comment type="caution">
    <text evidence="1">The sequence shown here is derived from an EMBL/GenBank/DDBJ whole genome shotgun (WGS) entry which is preliminary data.</text>
</comment>
<evidence type="ECO:0000313" key="1">
    <source>
        <dbReference type="EMBL" id="KTD36111.1"/>
    </source>
</evidence>
<dbReference type="OrthoDB" id="9156860at2"/>
<reference evidence="1 2" key="1">
    <citation type="submission" date="2015-11" db="EMBL/GenBank/DDBJ databases">
        <title>Genomic analysis of 38 Legionella species identifies large and diverse effector repertoires.</title>
        <authorList>
            <person name="Burstein D."/>
            <person name="Amaro F."/>
            <person name="Zusman T."/>
            <person name="Lifshitz Z."/>
            <person name="Cohen O."/>
            <person name="Gilbert J.A."/>
            <person name="Pupko T."/>
            <person name="Shuman H.A."/>
            <person name="Segal G."/>
        </authorList>
    </citation>
    <scope>NUCLEOTIDE SEQUENCE [LARGE SCALE GENOMIC DNA]</scope>
    <source>
        <strain evidence="1 2">ATCC 49506</strain>
    </source>
</reference>
<dbReference type="RefSeq" id="WP_058504135.1">
    <property type="nucleotide sequence ID" value="NZ_CAAAIF010000001.1"/>
</dbReference>
<accession>A0A0W0WV03</accession>
<name>A0A0W0WV03_9GAMM</name>
<sequence length="484" mass="54646">MKYALVATPGYLLCINLETKEVTPIENHRREYYGISWFPGQKELILSHSNLDNNSLIDIHGYSQSEVGYVSEGTQVSQQFLSQPHQLLCAPDKRIICTNTGRNAISVIDLEKPGLYHEARVSSARWDRLSLTEYSGDHINSVFLKDDQLFVICHRFKKGSILATFAYPSLELIDVKNLYEKTGLHNIWVTDEGQQISCDSENGSIIDLLSGQILWQSEVNIMTRGIAANSEYLLVGESKITGRTSRMASLSGLWILERESWKTVDYFCLGPFGCVHEVRLLDVPDEAHHGHIYYGLESLLQKNMYRDIERQSIIGTSSEVYKFWKNYRLLYGAPEILPDSSKKVDDAELCLAITKNPSESSNSSFAFDYFLSTDTKESHVSAVLGYHGNARDTHMHAILLQRTEDIAWLSIWMNDGNSWSLIPGISISGLPISGIMKINIEENNIQVLINQKEILNLSPESINCPNYQRGFGIRWLGAAVRPCP</sequence>
<dbReference type="Proteomes" id="UP000054725">
    <property type="component" value="Unassembled WGS sequence"/>
</dbReference>
<dbReference type="EMBL" id="LNYO01000013">
    <property type="protein sequence ID" value="KTD36111.1"/>
    <property type="molecule type" value="Genomic_DNA"/>
</dbReference>
<dbReference type="PATRIC" id="fig|45070.6.peg.1159"/>
<protein>
    <submittedName>
        <fullName evidence="1">Uncharacterized protein</fullName>
    </submittedName>
</protein>
<proteinExistence type="predicted"/>
<dbReference type="STRING" id="45070.Lnau_1095"/>
<dbReference type="AlphaFoldDB" id="A0A0W0WV03"/>
<organism evidence="1 2">
    <name type="scientific">Legionella nautarum</name>
    <dbReference type="NCBI Taxonomy" id="45070"/>
    <lineage>
        <taxon>Bacteria</taxon>
        <taxon>Pseudomonadati</taxon>
        <taxon>Pseudomonadota</taxon>
        <taxon>Gammaproteobacteria</taxon>
        <taxon>Legionellales</taxon>
        <taxon>Legionellaceae</taxon>
        <taxon>Legionella</taxon>
    </lineage>
</organism>
<evidence type="ECO:0000313" key="2">
    <source>
        <dbReference type="Proteomes" id="UP000054725"/>
    </source>
</evidence>
<dbReference type="SUPFAM" id="SSF63825">
    <property type="entry name" value="YWTD domain"/>
    <property type="match status" value="1"/>
</dbReference>
<gene>
    <name evidence="1" type="ORF">Lnau_1095</name>
</gene>